<proteinExistence type="predicted"/>
<dbReference type="GO" id="GO:0008168">
    <property type="term" value="F:methyltransferase activity"/>
    <property type="evidence" value="ECO:0007669"/>
    <property type="project" value="UniProtKB-KW"/>
</dbReference>
<dbReference type="SUPFAM" id="SSF53335">
    <property type="entry name" value="S-adenosyl-L-methionine-dependent methyltransferases"/>
    <property type="match status" value="1"/>
</dbReference>
<dbReference type="Proteomes" id="UP001250214">
    <property type="component" value="Unassembled WGS sequence"/>
</dbReference>
<evidence type="ECO:0000313" key="2">
    <source>
        <dbReference type="Proteomes" id="UP001250214"/>
    </source>
</evidence>
<dbReference type="GO" id="GO:0032259">
    <property type="term" value="P:methylation"/>
    <property type="evidence" value="ECO:0007669"/>
    <property type="project" value="UniProtKB-KW"/>
</dbReference>
<dbReference type="Gene3D" id="3.40.50.150">
    <property type="entry name" value="Vaccinia Virus protein VP39"/>
    <property type="match status" value="1"/>
</dbReference>
<reference evidence="2" key="1">
    <citation type="submission" date="2023-07" db="EMBL/GenBank/DDBJ databases">
        <title>Novel species in the genus Lipingzhangella isolated from Sambhar Salt Lake.</title>
        <authorList>
            <person name="Jiya N."/>
            <person name="Kajale S."/>
            <person name="Sharma A."/>
        </authorList>
    </citation>
    <scope>NUCLEOTIDE SEQUENCE [LARGE SCALE GENOMIC DNA]</scope>
    <source>
        <strain evidence="2">LS1_29</strain>
    </source>
</reference>
<keyword evidence="1" id="KW-0808">Transferase</keyword>
<evidence type="ECO:0000313" key="1">
    <source>
        <dbReference type="EMBL" id="MDS1268785.1"/>
    </source>
</evidence>
<organism evidence="1 2">
    <name type="scientific">Lipingzhangella rawalii</name>
    <dbReference type="NCBI Taxonomy" id="2055835"/>
    <lineage>
        <taxon>Bacteria</taxon>
        <taxon>Bacillati</taxon>
        <taxon>Actinomycetota</taxon>
        <taxon>Actinomycetes</taxon>
        <taxon>Streptosporangiales</taxon>
        <taxon>Nocardiopsidaceae</taxon>
        <taxon>Lipingzhangella</taxon>
    </lineage>
</organism>
<protein>
    <submittedName>
        <fullName evidence="1">SAM-dependent methyltransferase</fullName>
        <ecNumber evidence="1">2.1.1.-</ecNumber>
    </submittedName>
</protein>
<keyword evidence="1" id="KW-0489">Methyltransferase</keyword>
<gene>
    <name evidence="1" type="ORF">RIF23_00585</name>
</gene>
<dbReference type="PIRSF" id="PIRSF017393">
    <property type="entry name" value="MTase_SAV2177"/>
    <property type="match status" value="1"/>
</dbReference>
<dbReference type="InterPro" id="IPR006764">
    <property type="entry name" value="SAM_dep_MeTrfase_SAV2177_type"/>
</dbReference>
<keyword evidence="2" id="KW-1185">Reference proteome</keyword>
<dbReference type="EMBL" id="JAVLVT010000001">
    <property type="protein sequence ID" value="MDS1268785.1"/>
    <property type="molecule type" value="Genomic_DNA"/>
</dbReference>
<dbReference type="RefSeq" id="WP_310910296.1">
    <property type="nucleotide sequence ID" value="NZ_JAVLVT010000001.1"/>
</dbReference>
<comment type="caution">
    <text evidence="1">The sequence shown here is derived from an EMBL/GenBank/DDBJ whole genome shotgun (WGS) entry which is preliminary data.</text>
</comment>
<dbReference type="Pfam" id="PF04672">
    <property type="entry name" value="Methyltransf_19"/>
    <property type="match status" value="1"/>
</dbReference>
<dbReference type="EC" id="2.1.1.-" evidence="1"/>
<sequence length="272" mass="29592">MSQSPRWIDSDPDFPPELNSKVAHPARVWDYWLGGKDNFAADRAAGDQLSAAIPDWIPIVRADREFLARVVSHAVTSAGISHFLDIGTGVPTANNTHEVAQRLDPAARVVYVDNDPIVLVHARALLTSTEQGATDYVDADLRDPERILNAAARTLDLGQPVLVTLLGIMEFIPDDAEARSIVERLLGDLAPGSLLAMTHPLTGTVMDQAMRLWNDSGATPVTVRSQSAVRELFAGVDLLDPGLVSLPQWRPTPQTAHTDRDLPFYCAVGRKP</sequence>
<accession>A0ABU2H1N9</accession>
<dbReference type="InterPro" id="IPR029063">
    <property type="entry name" value="SAM-dependent_MTases_sf"/>
</dbReference>
<name>A0ABU2H1N9_9ACTN</name>